<keyword evidence="3 6" id="KW-0812">Transmembrane</keyword>
<dbReference type="InterPro" id="IPR051401">
    <property type="entry name" value="GtrA_CellWall_Glycosyl"/>
</dbReference>
<keyword evidence="5 6" id="KW-0472">Membrane</keyword>
<keyword evidence="4 6" id="KW-1133">Transmembrane helix</keyword>
<dbReference type="PANTHER" id="PTHR38459">
    <property type="entry name" value="PROPHAGE BACTOPRENOL-LINKED GLUCOSE TRANSLOCASE HOMOLOG"/>
    <property type="match status" value="1"/>
</dbReference>
<protein>
    <submittedName>
        <fullName evidence="8">GtrA family protein</fullName>
    </submittedName>
</protein>
<dbReference type="Proteomes" id="UP000235682">
    <property type="component" value="Unassembled WGS sequence"/>
</dbReference>
<evidence type="ECO:0000256" key="2">
    <source>
        <dbReference type="ARBA" id="ARBA00009399"/>
    </source>
</evidence>
<sequence>MMHTLYQLIRFSIVGVVVTLADFIVFTLLIKGLHVEYLWAQGIAFIAATVLNYVLSMRYVFKSKSITHREKINELLIFFLLSIIGGGLNMLLLYLSVEKIQLSLWVSKILVTGIVMLFNFISRKLILDQS</sequence>
<evidence type="ECO:0000259" key="7">
    <source>
        <dbReference type="Pfam" id="PF04138"/>
    </source>
</evidence>
<gene>
    <name evidence="8" type="ORF">CJ205_02630</name>
</gene>
<evidence type="ECO:0000256" key="5">
    <source>
        <dbReference type="ARBA" id="ARBA00023136"/>
    </source>
</evidence>
<dbReference type="InterPro" id="IPR007267">
    <property type="entry name" value="GtrA_DPMS_TM"/>
</dbReference>
<evidence type="ECO:0000256" key="4">
    <source>
        <dbReference type="ARBA" id="ARBA00022989"/>
    </source>
</evidence>
<name>A0A1G8IMJ1_9LACT</name>
<accession>A0A1G8IMJ1</accession>
<dbReference type="GO" id="GO:0005886">
    <property type="term" value="C:plasma membrane"/>
    <property type="evidence" value="ECO:0007669"/>
    <property type="project" value="TreeGrafter"/>
</dbReference>
<proteinExistence type="inferred from homology"/>
<dbReference type="OrthoDB" id="9807815at2"/>
<evidence type="ECO:0000256" key="3">
    <source>
        <dbReference type="ARBA" id="ARBA00022692"/>
    </source>
</evidence>
<feature type="transmembrane region" description="Helical" evidence="6">
    <location>
        <begin position="75"/>
        <end position="96"/>
    </location>
</feature>
<dbReference type="GO" id="GO:0000271">
    <property type="term" value="P:polysaccharide biosynthetic process"/>
    <property type="evidence" value="ECO:0007669"/>
    <property type="project" value="InterPro"/>
</dbReference>
<comment type="caution">
    <text evidence="8">The sequence shown here is derived from an EMBL/GenBank/DDBJ whole genome shotgun (WGS) entry which is preliminary data.</text>
</comment>
<feature type="transmembrane region" description="Helical" evidence="6">
    <location>
        <begin position="12"/>
        <end position="31"/>
    </location>
</feature>
<dbReference type="STRING" id="84521.SAMN04487994_100163"/>
<comment type="similarity">
    <text evidence="2">Belongs to the GtrA family.</text>
</comment>
<organism evidence="8 9">
    <name type="scientific">Dolosicoccus paucivorans</name>
    <dbReference type="NCBI Taxonomy" id="84521"/>
    <lineage>
        <taxon>Bacteria</taxon>
        <taxon>Bacillati</taxon>
        <taxon>Bacillota</taxon>
        <taxon>Bacilli</taxon>
        <taxon>Lactobacillales</taxon>
        <taxon>Aerococcaceae</taxon>
        <taxon>Dolosicoccus</taxon>
    </lineage>
</organism>
<dbReference type="AlphaFoldDB" id="A0A1G8IMJ1"/>
<dbReference type="EMBL" id="PNHE01000007">
    <property type="protein sequence ID" value="PMC58697.1"/>
    <property type="molecule type" value="Genomic_DNA"/>
</dbReference>
<keyword evidence="9" id="KW-1185">Reference proteome</keyword>
<evidence type="ECO:0000313" key="9">
    <source>
        <dbReference type="Proteomes" id="UP000235682"/>
    </source>
</evidence>
<feature type="domain" description="GtrA/DPMS transmembrane" evidence="7">
    <location>
        <begin position="10"/>
        <end position="126"/>
    </location>
</feature>
<evidence type="ECO:0000256" key="6">
    <source>
        <dbReference type="SAM" id="Phobius"/>
    </source>
</evidence>
<dbReference type="PANTHER" id="PTHR38459:SF1">
    <property type="entry name" value="PROPHAGE BACTOPRENOL-LINKED GLUCOSE TRANSLOCASE HOMOLOG"/>
    <property type="match status" value="1"/>
</dbReference>
<dbReference type="Pfam" id="PF04138">
    <property type="entry name" value="GtrA_DPMS_TM"/>
    <property type="match status" value="1"/>
</dbReference>
<feature type="transmembrane region" description="Helical" evidence="6">
    <location>
        <begin position="102"/>
        <end position="121"/>
    </location>
</feature>
<reference evidence="8 9" key="1">
    <citation type="submission" date="2017-09" db="EMBL/GenBank/DDBJ databases">
        <title>Bacterial strain isolated from the female urinary microbiota.</title>
        <authorList>
            <person name="Thomas-White K."/>
            <person name="Kumar N."/>
            <person name="Forster S."/>
            <person name="Putonti C."/>
            <person name="Lawley T."/>
            <person name="Wolfe A.J."/>
        </authorList>
    </citation>
    <scope>NUCLEOTIDE SEQUENCE [LARGE SCALE GENOMIC DNA]</scope>
    <source>
        <strain evidence="8 9">UMB0852</strain>
    </source>
</reference>
<comment type="subcellular location">
    <subcellularLocation>
        <location evidence="1">Membrane</location>
        <topology evidence="1">Multi-pass membrane protein</topology>
    </subcellularLocation>
</comment>
<evidence type="ECO:0000313" key="8">
    <source>
        <dbReference type="EMBL" id="PMC58697.1"/>
    </source>
</evidence>
<evidence type="ECO:0000256" key="1">
    <source>
        <dbReference type="ARBA" id="ARBA00004141"/>
    </source>
</evidence>
<feature type="transmembrane region" description="Helical" evidence="6">
    <location>
        <begin position="37"/>
        <end position="55"/>
    </location>
</feature>
<dbReference type="RefSeq" id="WP_092083757.1">
    <property type="nucleotide sequence ID" value="NZ_FNEL01000001.1"/>
</dbReference>